<reference evidence="3" key="1">
    <citation type="journal article" date="2019" name="Int. J. Syst. Evol. Microbiol.">
        <title>The Global Catalogue of Microorganisms (GCM) 10K type strain sequencing project: providing services to taxonomists for standard genome sequencing and annotation.</title>
        <authorList>
            <consortium name="The Broad Institute Genomics Platform"/>
            <consortium name="The Broad Institute Genome Sequencing Center for Infectious Disease"/>
            <person name="Wu L."/>
            <person name="Ma J."/>
        </authorList>
    </citation>
    <scope>NUCLEOTIDE SEQUENCE [LARGE SCALE GENOMIC DNA]</scope>
    <source>
        <strain evidence="3">NBRC 103166</strain>
    </source>
</reference>
<organism evidence="2 3">
    <name type="scientific">Psychromonas marina</name>
    <dbReference type="NCBI Taxonomy" id="88364"/>
    <lineage>
        <taxon>Bacteria</taxon>
        <taxon>Pseudomonadati</taxon>
        <taxon>Pseudomonadota</taxon>
        <taxon>Gammaproteobacteria</taxon>
        <taxon>Alteromonadales</taxon>
        <taxon>Psychromonadaceae</taxon>
        <taxon>Psychromonas</taxon>
    </lineage>
</organism>
<dbReference type="PANTHER" id="PTHR13369">
    <property type="match status" value="1"/>
</dbReference>
<name>A0ABQ6DWP1_9GAMM</name>
<comment type="caution">
    <text evidence="2">The sequence shown here is derived from an EMBL/GenBank/DDBJ whole genome shotgun (WGS) entry which is preliminary data.</text>
</comment>
<dbReference type="Proteomes" id="UP001157353">
    <property type="component" value="Unassembled WGS sequence"/>
</dbReference>
<evidence type="ECO:0000313" key="3">
    <source>
        <dbReference type="Proteomes" id="UP001157353"/>
    </source>
</evidence>
<dbReference type="GO" id="GO:0032259">
    <property type="term" value="P:methylation"/>
    <property type="evidence" value="ECO:0007669"/>
    <property type="project" value="UniProtKB-KW"/>
</dbReference>
<dbReference type="EMBL" id="BSPQ01000001">
    <property type="protein sequence ID" value="GLS89534.1"/>
    <property type="molecule type" value="Genomic_DNA"/>
</dbReference>
<evidence type="ECO:0000313" key="2">
    <source>
        <dbReference type="EMBL" id="GLS89534.1"/>
    </source>
</evidence>
<accession>A0ABQ6DWP1</accession>
<keyword evidence="2" id="KW-0808">Transferase</keyword>
<dbReference type="Pfam" id="PF13679">
    <property type="entry name" value="Methyltransf_32"/>
    <property type="match status" value="1"/>
</dbReference>
<keyword evidence="2" id="KW-0489">Methyltransferase</keyword>
<dbReference type="InterPro" id="IPR025714">
    <property type="entry name" value="Methyltranfer_dom"/>
</dbReference>
<evidence type="ECO:0000259" key="1">
    <source>
        <dbReference type="Pfam" id="PF13679"/>
    </source>
</evidence>
<dbReference type="GO" id="GO:0008168">
    <property type="term" value="F:methyltransferase activity"/>
    <property type="evidence" value="ECO:0007669"/>
    <property type="project" value="UniProtKB-KW"/>
</dbReference>
<protein>
    <submittedName>
        <fullName evidence="2">SAM-dependent methyltransferase</fullName>
    </submittedName>
</protein>
<dbReference type="RefSeq" id="WP_284202648.1">
    <property type="nucleotide sequence ID" value="NZ_BSPQ01000001.1"/>
</dbReference>
<dbReference type="PANTHER" id="PTHR13369:SF0">
    <property type="entry name" value="GLUTATHIONE S-TRANSFERASE C-TERMINAL DOMAIN-CONTAINING PROTEIN"/>
    <property type="match status" value="1"/>
</dbReference>
<keyword evidence="3" id="KW-1185">Reference proteome</keyword>
<feature type="domain" description="Methyltransferase" evidence="1">
    <location>
        <begin position="114"/>
        <end position="224"/>
    </location>
</feature>
<gene>
    <name evidence="2" type="ORF">GCM10007916_06010</name>
</gene>
<proteinExistence type="predicted"/>
<sequence length="406" mass="46615">MYNNTFQQLDSYLVSLQRFWQFEAFHHHDYPWHVSDPALCDFLDNLSEQELQLYQQQPEKLQPLLNAFIGSLRALNDPLFNVKPLSFVEPDTPFWLSNGIKGRKWSQISAFALQIQDQNPVVEWCAGKGHLGRLISWQQKLSVTSIEWQQTLCDLGAAEANKMQLMQQFKQADVLKGEADSCIDANCHAVALHACGDLHLRLIALAKTHKPAQLTISPCCYHLTSQPIYQPCSSSGKKSSLIITKQRLKLAVNKQTTTGKRQSRLSEQEVLWRLAFDELQKQCLNTTSYFPLPSFPKTLLSEDFNAFVLWAMQEKSLSFALPRSLQPFLLSAQQRLKKVRRMELISQFFVRPLELWLVHDRALSLQESGYHVTLSTFCDEQMTPRNLLIQAQRKGATDARCDLLLY</sequence>